<evidence type="ECO:0000313" key="2">
    <source>
        <dbReference type="EMBL" id="AYQ72043.1"/>
    </source>
</evidence>
<sequence>MPEQFERGTLGRLRLHVLPTKRFKTFAVSLFAGVPLSESGVTPTALTPFVLRRGTESYPETIAFREKLDELYGAGFGFDLYKRGDHQVVQFRIDMINDRFVSTNESLLKEALRYLGEAVTAPALEDGRFRSRYVEAEKTTVTKRIEAIINDKIRYAAERCTEEMCKGDPYRLPSLGRKEELAGIDAASLYSHYRQWLEKAAFDLYVAGDTTLEEVESFARQAFRLPDGTPSGYSKPVLVPAREQVQTIVERLDVGQGKLNMGLRVASTYGDEDYPALLLYNGLLGAFPHSKLFVNVREKASLAYYASSRLDGHKGLMTIQSGIEIPNYEKAVDIIREQLAAMKRGEFAADDLGRTKAMLSNQLREIQDSAFERIGFDYNAIVSGKERTADQFIADLEAVTPEQIVAAAQGVKLDTIYFLRDKKGGA</sequence>
<accession>A0A3G3JUW9</accession>
<organism evidence="2 3">
    <name type="scientific">Cohnella candidum</name>
    <dbReference type="NCBI Taxonomy" id="2674991"/>
    <lineage>
        <taxon>Bacteria</taxon>
        <taxon>Bacillati</taxon>
        <taxon>Bacillota</taxon>
        <taxon>Bacilli</taxon>
        <taxon>Bacillales</taxon>
        <taxon>Paenibacillaceae</taxon>
        <taxon>Cohnella</taxon>
    </lineage>
</organism>
<dbReference type="SUPFAM" id="SSF63411">
    <property type="entry name" value="LuxS/MPP-like metallohydrolase"/>
    <property type="match status" value="2"/>
</dbReference>
<dbReference type="KEGG" id="coh:EAV92_05335"/>
<gene>
    <name evidence="2" type="ORF">EAV92_05335</name>
</gene>
<dbReference type="InterPro" id="IPR050361">
    <property type="entry name" value="MPP/UQCRC_Complex"/>
</dbReference>
<protein>
    <submittedName>
        <fullName evidence="2">Insulinase family protein</fullName>
    </submittedName>
</protein>
<dbReference type="Proteomes" id="UP000269097">
    <property type="component" value="Chromosome"/>
</dbReference>
<name>A0A3G3JUW9_9BACL</name>
<reference evidence="2 3" key="1">
    <citation type="submission" date="2018-10" db="EMBL/GenBank/DDBJ databases">
        <title>Genome Sequence of Cohnella sp.</title>
        <authorList>
            <person name="Srinivasan S."/>
            <person name="Kim M.K."/>
        </authorList>
    </citation>
    <scope>NUCLEOTIDE SEQUENCE [LARGE SCALE GENOMIC DNA]</scope>
    <source>
        <strain evidence="2 3">18JY8-7</strain>
    </source>
</reference>
<dbReference type="Gene3D" id="3.30.830.10">
    <property type="entry name" value="Metalloenzyme, LuxS/M16 peptidase-like"/>
    <property type="match status" value="2"/>
</dbReference>
<dbReference type="Pfam" id="PF05193">
    <property type="entry name" value="Peptidase_M16_C"/>
    <property type="match status" value="1"/>
</dbReference>
<dbReference type="GO" id="GO:0046872">
    <property type="term" value="F:metal ion binding"/>
    <property type="evidence" value="ECO:0007669"/>
    <property type="project" value="InterPro"/>
</dbReference>
<dbReference type="RefSeq" id="WP_123040104.1">
    <property type="nucleotide sequence ID" value="NZ_CP033433.1"/>
</dbReference>
<evidence type="ECO:0000259" key="1">
    <source>
        <dbReference type="Pfam" id="PF05193"/>
    </source>
</evidence>
<evidence type="ECO:0000313" key="3">
    <source>
        <dbReference type="Proteomes" id="UP000269097"/>
    </source>
</evidence>
<feature type="domain" description="Peptidase M16 C-terminal" evidence="1">
    <location>
        <begin position="184"/>
        <end position="359"/>
    </location>
</feature>
<proteinExistence type="predicted"/>
<dbReference type="InterPro" id="IPR007863">
    <property type="entry name" value="Peptidase_M16_C"/>
</dbReference>
<dbReference type="EMBL" id="CP033433">
    <property type="protein sequence ID" value="AYQ72043.1"/>
    <property type="molecule type" value="Genomic_DNA"/>
</dbReference>
<keyword evidence="3" id="KW-1185">Reference proteome</keyword>
<dbReference type="AlphaFoldDB" id="A0A3G3JUW9"/>
<dbReference type="NCBIfam" id="NF047422">
    <property type="entry name" value="YfmF_fam"/>
    <property type="match status" value="1"/>
</dbReference>
<dbReference type="InterPro" id="IPR011249">
    <property type="entry name" value="Metalloenz_LuxS/M16"/>
</dbReference>
<dbReference type="PANTHER" id="PTHR11851:SF186">
    <property type="entry name" value="INACTIVE METALLOPROTEASE YMFF-RELATED"/>
    <property type="match status" value="1"/>
</dbReference>
<dbReference type="PANTHER" id="PTHR11851">
    <property type="entry name" value="METALLOPROTEASE"/>
    <property type="match status" value="1"/>
</dbReference>